<feature type="transmembrane region" description="Helical" evidence="7">
    <location>
        <begin position="269"/>
        <end position="293"/>
    </location>
</feature>
<dbReference type="PANTHER" id="PTHR48090">
    <property type="entry name" value="UNDECAPRENYL-PHOSPHATE 4-DEOXY-4-FORMAMIDO-L-ARABINOSE TRANSFERASE-RELATED"/>
    <property type="match status" value="1"/>
</dbReference>
<keyword evidence="10" id="KW-1185">Reference proteome</keyword>
<dbReference type="PANTHER" id="PTHR48090:SF1">
    <property type="entry name" value="PROPHAGE BACTOPRENOL GLUCOSYL TRANSFERASE HOMOLOG"/>
    <property type="match status" value="1"/>
</dbReference>
<dbReference type="CDD" id="cd04187">
    <property type="entry name" value="DPM1_like_bac"/>
    <property type="match status" value="1"/>
</dbReference>
<feature type="transmembrane region" description="Helical" evidence="7">
    <location>
        <begin position="236"/>
        <end position="257"/>
    </location>
</feature>
<dbReference type="SUPFAM" id="SSF53448">
    <property type="entry name" value="Nucleotide-diphospho-sugar transferases"/>
    <property type="match status" value="1"/>
</dbReference>
<dbReference type="RefSeq" id="WP_058506894.1">
    <property type="nucleotide sequence ID" value="NZ_CAAAIK010000015.1"/>
</dbReference>
<dbReference type="STRING" id="45073.Lqui_0798"/>
<keyword evidence="6 7" id="KW-0472">Membrane</keyword>
<evidence type="ECO:0000256" key="1">
    <source>
        <dbReference type="ARBA" id="ARBA00004141"/>
    </source>
</evidence>
<organism evidence="9 10">
    <name type="scientific">Legionella quinlivanii</name>
    <dbReference type="NCBI Taxonomy" id="45073"/>
    <lineage>
        <taxon>Bacteria</taxon>
        <taxon>Pseudomonadati</taxon>
        <taxon>Pseudomonadota</taxon>
        <taxon>Gammaproteobacteria</taxon>
        <taxon>Legionellales</taxon>
        <taxon>Legionellaceae</taxon>
        <taxon>Legionella</taxon>
    </lineage>
</organism>
<proteinExistence type="predicted"/>
<dbReference type="GO" id="GO:0005886">
    <property type="term" value="C:plasma membrane"/>
    <property type="evidence" value="ECO:0007669"/>
    <property type="project" value="TreeGrafter"/>
</dbReference>
<keyword evidence="4 7" id="KW-0812">Transmembrane</keyword>
<dbReference type="InterPro" id="IPR050256">
    <property type="entry name" value="Glycosyltransferase_2"/>
</dbReference>
<feature type="domain" description="Glycosyltransferase 2-like" evidence="8">
    <location>
        <begin position="13"/>
        <end position="174"/>
    </location>
</feature>
<sequence length="319" mass="36626">MSETNLEPLRLLSIVVPVYGCEACIAVLCDRVDRVLKQRNQSYEMILVDDRSTERSWEILMELCNCYPNIKAIKLSRNFGQHLAITAGFAQSKGDYVIVMDCDLQDPPEVIPQLIDEAMKGYDIVFAKRISRTHSWFRQWASKYYFKLLNRLTEKNVDGADGSFSIVSRKVVESFLRFGERERHYLFILRWLGYKTSSINYEHADRYAGKSSYPLKLLIRHALDGLFFQATVLLKWIIKTGLLFAFSGVILAAYYIWQYLLYGSLHGWTTLVVLILLSTGTILTSLGVIGLYIGRIFEQIKQRPLFIIDTISGGSQTQD</sequence>
<evidence type="ECO:0000256" key="2">
    <source>
        <dbReference type="ARBA" id="ARBA00022676"/>
    </source>
</evidence>
<dbReference type="Proteomes" id="UP000054618">
    <property type="component" value="Unassembled WGS sequence"/>
</dbReference>
<comment type="caution">
    <text evidence="9">The sequence shown here is derived from an EMBL/GenBank/DDBJ whole genome shotgun (WGS) entry which is preliminary data.</text>
</comment>
<keyword evidence="2" id="KW-0328">Glycosyltransferase</keyword>
<dbReference type="PATRIC" id="fig|45073.5.peg.843"/>
<dbReference type="Gene3D" id="3.90.550.10">
    <property type="entry name" value="Spore Coat Polysaccharide Biosynthesis Protein SpsA, Chain A"/>
    <property type="match status" value="1"/>
</dbReference>
<dbReference type="OrthoDB" id="9811884at2"/>
<evidence type="ECO:0000256" key="4">
    <source>
        <dbReference type="ARBA" id="ARBA00022692"/>
    </source>
</evidence>
<gene>
    <name evidence="9" type="ORF">Lqui_0798</name>
</gene>
<evidence type="ECO:0000313" key="10">
    <source>
        <dbReference type="Proteomes" id="UP000054618"/>
    </source>
</evidence>
<evidence type="ECO:0000313" key="9">
    <source>
        <dbReference type="EMBL" id="KTD51954.1"/>
    </source>
</evidence>
<dbReference type="GO" id="GO:0016757">
    <property type="term" value="F:glycosyltransferase activity"/>
    <property type="evidence" value="ECO:0007669"/>
    <property type="project" value="UniProtKB-KW"/>
</dbReference>
<dbReference type="AlphaFoldDB" id="A0A0W0Y5L6"/>
<keyword evidence="5 7" id="KW-1133">Transmembrane helix</keyword>
<dbReference type="Pfam" id="PF00535">
    <property type="entry name" value="Glycos_transf_2"/>
    <property type="match status" value="1"/>
</dbReference>
<evidence type="ECO:0000256" key="6">
    <source>
        <dbReference type="ARBA" id="ARBA00023136"/>
    </source>
</evidence>
<name>A0A0W0Y5L6_9GAMM</name>
<dbReference type="EMBL" id="LNYS01000006">
    <property type="protein sequence ID" value="KTD51954.1"/>
    <property type="molecule type" value="Genomic_DNA"/>
</dbReference>
<comment type="subcellular location">
    <subcellularLocation>
        <location evidence="1">Membrane</location>
        <topology evidence="1">Multi-pass membrane protein</topology>
    </subcellularLocation>
</comment>
<accession>A0A0W0Y5L6</accession>
<reference evidence="9 10" key="1">
    <citation type="submission" date="2015-11" db="EMBL/GenBank/DDBJ databases">
        <title>Genomic analysis of 38 Legionella species identifies large and diverse effector repertoires.</title>
        <authorList>
            <person name="Burstein D."/>
            <person name="Amaro F."/>
            <person name="Zusman T."/>
            <person name="Lifshitz Z."/>
            <person name="Cohen O."/>
            <person name="Gilbert J.A."/>
            <person name="Pupko T."/>
            <person name="Shuman H.A."/>
            <person name="Segal G."/>
        </authorList>
    </citation>
    <scope>NUCLEOTIDE SEQUENCE [LARGE SCALE GENOMIC DNA]</scope>
    <source>
        <strain evidence="9 10">CDC#1442-AUS-E</strain>
    </source>
</reference>
<evidence type="ECO:0000256" key="3">
    <source>
        <dbReference type="ARBA" id="ARBA00022679"/>
    </source>
</evidence>
<evidence type="ECO:0000259" key="8">
    <source>
        <dbReference type="Pfam" id="PF00535"/>
    </source>
</evidence>
<protein>
    <submittedName>
        <fullName evidence="9">Glycosyl transferase family 2</fullName>
    </submittedName>
</protein>
<dbReference type="InterPro" id="IPR001173">
    <property type="entry name" value="Glyco_trans_2-like"/>
</dbReference>
<feature type="transmembrane region" description="Helical" evidence="7">
    <location>
        <begin position="12"/>
        <end position="29"/>
    </location>
</feature>
<evidence type="ECO:0000256" key="5">
    <source>
        <dbReference type="ARBA" id="ARBA00022989"/>
    </source>
</evidence>
<dbReference type="InterPro" id="IPR029044">
    <property type="entry name" value="Nucleotide-diphossugar_trans"/>
</dbReference>
<evidence type="ECO:0000256" key="7">
    <source>
        <dbReference type="SAM" id="Phobius"/>
    </source>
</evidence>
<keyword evidence="3 9" id="KW-0808">Transferase</keyword>